<dbReference type="CDD" id="cd01651">
    <property type="entry name" value="RT_G2_intron"/>
    <property type="match status" value="1"/>
</dbReference>
<dbReference type="GO" id="GO:0003676">
    <property type="term" value="F:nucleic acid binding"/>
    <property type="evidence" value="ECO:0007669"/>
    <property type="project" value="InterPro"/>
</dbReference>
<dbReference type="GO" id="GO:0003964">
    <property type="term" value="F:RNA-directed DNA polymerase activity"/>
    <property type="evidence" value="ECO:0007669"/>
    <property type="project" value="UniProtKB-KW"/>
</dbReference>
<dbReference type="NCBIfam" id="TIGR04416">
    <property type="entry name" value="group_II_RT_mat"/>
    <property type="match status" value="1"/>
</dbReference>
<dbReference type="EMBL" id="RBKU01000001">
    <property type="protein sequence ID" value="RKR80565.1"/>
    <property type="molecule type" value="Genomic_DNA"/>
</dbReference>
<evidence type="ECO:0000313" key="3">
    <source>
        <dbReference type="EMBL" id="RKR80565.1"/>
    </source>
</evidence>
<dbReference type="Proteomes" id="UP000268007">
    <property type="component" value="Unassembled WGS sequence"/>
</dbReference>
<gene>
    <name evidence="3" type="ORF">BDD43_0686</name>
    <name evidence="4" type="ORF">BDD43_4913</name>
</gene>
<comment type="caution">
    <text evidence="3">The sequence shown here is derived from an EMBL/GenBank/DDBJ whole genome shotgun (WGS) entry which is preliminary data.</text>
</comment>
<dbReference type="InterPro" id="IPR000477">
    <property type="entry name" value="RT_dom"/>
</dbReference>
<keyword evidence="3" id="KW-0808">Transferase</keyword>
<dbReference type="InterPro" id="IPR030931">
    <property type="entry name" value="Group_II_RT_mat"/>
</dbReference>
<keyword evidence="5" id="KW-1185">Reference proteome</keyword>
<evidence type="ECO:0000313" key="4">
    <source>
        <dbReference type="EMBL" id="RKR84664.1"/>
    </source>
</evidence>
<evidence type="ECO:0000259" key="2">
    <source>
        <dbReference type="PROSITE" id="PS50878"/>
    </source>
</evidence>
<accession>A0A495IUY3</accession>
<organism evidence="3 5">
    <name type="scientific">Mucilaginibacter gracilis</name>
    <dbReference type="NCBI Taxonomy" id="423350"/>
    <lineage>
        <taxon>Bacteria</taxon>
        <taxon>Pseudomonadati</taxon>
        <taxon>Bacteroidota</taxon>
        <taxon>Sphingobacteriia</taxon>
        <taxon>Sphingobacteriales</taxon>
        <taxon>Sphingobacteriaceae</taxon>
        <taxon>Mucilaginibacter</taxon>
    </lineage>
</organism>
<dbReference type="Gene3D" id="1.10.30.50">
    <property type="match status" value="1"/>
</dbReference>
<comment type="similarity">
    <text evidence="1">Belongs to the bacterial reverse transcriptase family.</text>
</comment>
<proteinExistence type="inferred from homology"/>
<dbReference type="InterPro" id="IPR025960">
    <property type="entry name" value="RVT_N"/>
</dbReference>
<dbReference type="SMART" id="SM00507">
    <property type="entry name" value="HNHc"/>
    <property type="match status" value="1"/>
</dbReference>
<dbReference type="OrthoDB" id="9780724at2"/>
<dbReference type="PANTHER" id="PTHR34047:SF10">
    <property type="entry name" value="GROUP II INTRON-ASSOCIATED OPEN READING FRAME"/>
    <property type="match status" value="1"/>
</dbReference>
<reference evidence="3 5" key="1">
    <citation type="submission" date="2018-10" db="EMBL/GenBank/DDBJ databases">
        <title>Genomic Encyclopedia of Archaeal and Bacterial Type Strains, Phase II (KMG-II): from individual species to whole genera.</title>
        <authorList>
            <person name="Goeker M."/>
        </authorList>
    </citation>
    <scope>NUCLEOTIDE SEQUENCE [LARGE SCALE GENOMIC DNA]</scope>
    <source>
        <strain evidence="3 5">DSM 18602</strain>
    </source>
</reference>
<name>A0A495IUY3_9SPHI</name>
<dbReference type="Pfam" id="PF00078">
    <property type="entry name" value="RVT_1"/>
    <property type="match status" value="1"/>
</dbReference>
<keyword evidence="3" id="KW-0548">Nucleotidyltransferase</keyword>
<feature type="domain" description="Reverse transcriptase" evidence="2">
    <location>
        <begin position="88"/>
        <end position="324"/>
    </location>
</feature>
<dbReference type="EMBL" id="RBKU01000001">
    <property type="protein sequence ID" value="RKR84664.1"/>
    <property type="molecule type" value="Genomic_DNA"/>
</dbReference>
<dbReference type="InterPro" id="IPR003615">
    <property type="entry name" value="HNH_nuc"/>
</dbReference>
<dbReference type="InterPro" id="IPR013597">
    <property type="entry name" value="Mat_intron_G2"/>
</dbReference>
<dbReference type="GO" id="GO:0008270">
    <property type="term" value="F:zinc ion binding"/>
    <property type="evidence" value="ECO:0007669"/>
    <property type="project" value="InterPro"/>
</dbReference>
<dbReference type="SUPFAM" id="SSF56672">
    <property type="entry name" value="DNA/RNA polymerases"/>
    <property type="match status" value="1"/>
</dbReference>
<dbReference type="PROSITE" id="PS50878">
    <property type="entry name" value="RT_POL"/>
    <property type="match status" value="1"/>
</dbReference>
<dbReference type="InterPro" id="IPR051083">
    <property type="entry name" value="GrpII_Intron_Splice-Mob/Def"/>
</dbReference>
<keyword evidence="3" id="KW-0695">RNA-directed DNA polymerase</keyword>
<dbReference type="Pfam" id="PF01844">
    <property type="entry name" value="HNH"/>
    <property type="match status" value="1"/>
</dbReference>
<sequence>MNTAIRPMYEWNTINWTKVQRNVFKLQKRIYQASMRGDIISMRKLQKLLLKSNAAKLLAVRKVTQDNQGKKTAGVDGVRKLTPVQRMKLSNQDLLEAKVKPTRRIWIPKPNSDEKRPLGIPVMKDRAAQALVKLALESEWEARFEPNSYGFRPGRSVHDAIEAIFLSIKSKPKYVLDADIEKCFDKISHEKLLTKLNTIPSLRRLIRAWLKAGVLEDDVFNQTEQGTPQGGVISPLLANIALHGMEQIVKEKFPVRGGPILIRYADDFLVFHKDLAVINHCKAAIELWLADIDLNLKEEKTRIAHTLLQDEHGNRGFDFLGMHIGQYNVGKTHTGKSNYGKPLGFKTFIRPSKKSQKKQHKAIQNIVRRNRTIEQERLIEQLNPVIRGWSKFHSTVVSKRVFSNMSHKLFQSLRRWANRRHPNKTQTWVNRKYWRLETGRWTFAARKGKPLRLYSETPIIRHVKVKENRSPYDGDWSYWGARLGRYPTLSNRKAMLLRKQKGRCSICKLQFTLGDDMDTDHIIPLYLGGKDIWANVQLLHAHCHVTKTRKDSLLHIND</sequence>
<dbReference type="PANTHER" id="PTHR34047">
    <property type="entry name" value="NUCLEAR INTRON MATURASE 1, MITOCHONDRIAL-RELATED"/>
    <property type="match status" value="1"/>
</dbReference>
<protein>
    <submittedName>
        <fullName evidence="3">RNA-directed DNA polymerase</fullName>
    </submittedName>
</protein>
<dbReference type="Pfam" id="PF08388">
    <property type="entry name" value="GIIM"/>
    <property type="match status" value="1"/>
</dbReference>
<dbReference type="AlphaFoldDB" id="A0A495IUY3"/>
<dbReference type="InterPro" id="IPR002711">
    <property type="entry name" value="HNH"/>
</dbReference>
<dbReference type="CDD" id="cd00085">
    <property type="entry name" value="HNHc"/>
    <property type="match status" value="1"/>
</dbReference>
<dbReference type="GO" id="GO:0004519">
    <property type="term" value="F:endonuclease activity"/>
    <property type="evidence" value="ECO:0007669"/>
    <property type="project" value="InterPro"/>
</dbReference>
<dbReference type="RefSeq" id="WP_121196347.1">
    <property type="nucleotide sequence ID" value="NZ_RBKU01000001.1"/>
</dbReference>
<dbReference type="InterPro" id="IPR043502">
    <property type="entry name" value="DNA/RNA_pol_sf"/>
</dbReference>
<dbReference type="Pfam" id="PF13655">
    <property type="entry name" value="RVT_N"/>
    <property type="match status" value="1"/>
</dbReference>
<evidence type="ECO:0000256" key="1">
    <source>
        <dbReference type="ARBA" id="ARBA00034120"/>
    </source>
</evidence>
<evidence type="ECO:0000313" key="5">
    <source>
        <dbReference type="Proteomes" id="UP000268007"/>
    </source>
</evidence>